<dbReference type="Proteomes" id="UP000265618">
    <property type="component" value="Unassembled WGS sequence"/>
</dbReference>
<gene>
    <name evidence="1" type="ORF">KIPB_003135</name>
</gene>
<evidence type="ECO:0000313" key="1">
    <source>
        <dbReference type="EMBL" id="GIQ82061.1"/>
    </source>
</evidence>
<reference evidence="1 2" key="1">
    <citation type="journal article" date="2018" name="PLoS ONE">
        <title>The draft genome of Kipferlia bialata reveals reductive genome evolution in fornicate parasites.</title>
        <authorList>
            <person name="Tanifuji G."/>
            <person name="Takabayashi S."/>
            <person name="Kume K."/>
            <person name="Takagi M."/>
            <person name="Nakayama T."/>
            <person name="Kamikawa R."/>
            <person name="Inagaki Y."/>
            <person name="Hashimoto T."/>
        </authorList>
    </citation>
    <scope>NUCLEOTIDE SEQUENCE [LARGE SCALE GENOMIC DNA]</scope>
    <source>
        <strain evidence="1">NY0173</strain>
    </source>
</reference>
<dbReference type="InterPro" id="IPR011989">
    <property type="entry name" value="ARM-like"/>
</dbReference>
<evidence type="ECO:0000313" key="2">
    <source>
        <dbReference type="Proteomes" id="UP000265618"/>
    </source>
</evidence>
<accession>A0A9K3GH82</accession>
<proteinExistence type="predicted"/>
<keyword evidence="2" id="KW-1185">Reference proteome</keyword>
<organism evidence="1 2">
    <name type="scientific">Kipferlia bialata</name>
    <dbReference type="NCBI Taxonomy" id="797122"/>
    <lineage>
        <taxon>Eukaryota</taxon>
        <taxon>Metamonada</taxon>
        <taxon>Carpediemonas-like organisms</taxon>
        <taxon>Kipferlia</taxon>
    </lineage>
</organism>
<name>A0A9K3GH82_9EUKA</name>
<dbReference type="OrthoDB" id="8062037at2759"/>
<dbReference type="InterPro" id="IPR016024">
    <property type="entry name" value="ARM-type_fold"/>
</dbReference>
<comment type="caution">
    <text evidence="1">The sequence shown here is derived from an EMBL/GenBank/DDBJ whole genome shotgun (WGS) entry which is preliminary data.</text>
</comment>
<dbReference type="InterPro" id="IPR013083">
    <property type="entry name" value="Znf_RING/FYVE/PHD"/>
</dbReference>
<sequence>MGKATGSAGIDSALSVSSTFISRTIRYVKRILPATSSDALVALSNEGKGAHKGPSLVRLSIRDLTDPFLITPCGHLFHGPCLQRDLAPYYHNLCPTCQTRCTVQECMAILGQDEASTLSQTTESPHPALGAHALEMRSQHEELRSLLTEGSGRFSLPETLERLFYSVGRSGPDASRYVYQLGLYPLCIRAIKENVDNEEVCVFASNLCSLLQDQAFDPVGLEVLLSCMDKHRYSRNIATGVLNMMRSWATQAGVVETLFERGVHSIAILAIRYCFYCDIVVQVGLSLLTQIAEGDSGRCAALVEAEEVVKVWKRVTEKSTTPSVVVVEGMKLMRVLSQSATDVVVAAIKERKCVERVLQCLRWQPTNAVAVCEGTMALGILCERDPAFSTLVLYSGGLSVLLACLAAQKDTRITVYRIVRVFALVSTSEPSRAQLISDLGCVMPILDAVAPYTTCHRVAEATSQFLLNILKGKVTPSEPLTSSACGVLMCIVEEFHSYTGQEPALKVLETSLGALGLIMNHVIHPGTDDGPRNRQWTENERQYIGILVMAMRAQSHDSGITCRISHTLGCLAVDDPRVSAILIEQGAVEALAGAVTTHVDCYETSDAAWCSLYALVSPENPMRSVGRQTLAALNTHVPALAALSKEVDNETLAYHLTGVLEGITQEDVSSRLSLHELGAEAVLLEVLESHNRPQGDTFVVEACLCTLRDMCSVERVVRGLHADKERLTRLNRMIVTAIEANNESPCSGPGITDAGEELQRILSV</sequence>
<dbReference type="Gene3D" id="1.25.10.10">
    <property type="entry name" value="Leucine-rich Repeat Variant"/>
    <property type="match status" value="1"/>
</dbReference>
<dbReference type="Gene3D" id="3.30.40.10">
    <property type="entry name" value="Zinc/RING finger domain, C3HC4 (zinc finger)"/>
    <property type="match status" value="1"/>
</dbReference>
<dbReference type="SUPFAM" id="SSF48371">
    <property type="entry name" value="ARM repeat"/>
    <property type="match status" value="1"/>
</dbReference>
<dbReference type="SUPFAM" id="SSF57850">
    <property type="entry name" value="RING/U-box"/>
    <property type="match status" value="1"/>
</dbReference>
<protein>
    <submittedName>
        <fullName evidence="1">Uncharacterized protein</fullName>
    </submittedName>
</protein>
<dbReference type="EMBL" id="BDIP01000578">
    <property type="protein sequence ID" value="GIQ82061.1"/>
    <property type="molecule type" value="Genomic_DNA"/>
</dbReference>
<dbReference type="AlphaFoldDB" id="A0A9K3GH82"/>